<dbReference type="SUPFAM" id="SSF48056">
    <property type="entry name" value="Di-copper centre-containing domain"/>
    <property type="match status" value="1"/>
</dbReference>
<dbReference type="InterPro" id="IPR011701">
    <property type="entry name" value="MFS"/>
</dbReference>
<dbReference type="PANTHER" id="PTHR23507">
    <property type="entry name" value="ZGC:174356"/>
    <property type="match status" value="1"/>
</dbReference>
<dbReference type="SUPFAM" id="SSF103473">
    <property type="entry name" value="MFS general substrate transporter"/>
    <property type="match status" value="1"/>
</dbReference>
<evidence type="ECO:0000256" key="2">
    <source>
        <dbReference type="ARBA" id="ARBA00022692"/>
    </source>
</evidence>
<dbReference type="CDD" id="cd06174">
    <property type="entry name" value="MFS"/>
    <property type="match status" value="1"/>
</dbReference>
<feature type="domain" description="Tyrosinase copper-binding" evidence="7">
    <location>
        <begin position="105"/>
        <end position="247"/>
    </location>
</feature>
<protein>
    <recommendedName>
        <fullName evidence="7">Tyrosinase copper-binding domain-containing protein</fullName>
    </recommendedName>
</protein>
<dbReference type="EMBL" id="JACEFI010000010">
    <property type="protein sequence ID" value="KAH0596116.1"/>
    <property type="molecule type" value="Genomic_DNA"/>
</dbReference>
<feature type="transmembrane region" description="Helical" evidence="6">
    <location>
        <begin position="642"/>
        <end position="668"/>
    </location>
</feature>
<feature type="transmembrane region" description="Helical" evidence="6">
    <location>
        <begin position="399"/>
        <end position="418"/>
    </location>
</feature>
<feature type="transmembrane region" description="Helical" evidence="6">
    <location>
        <begin position="19"/>
        <end position="40"/>
    </location>
</feature>
<name>A0A9P8S5Z4_9HYPO</name>
<keyword evidence="2 6" id="KW-0812">Transmembrane</keyword>
<gene>
    <name evidence="8" type="ORF">MHUMG1_05977</name>
</gene>
<dbReference type="GO" id="GO:0016491">
    <property type="term" value="F:oxidoreductase activity"/>
    <property type="evidence" value="ECO:0007669"/>
    <property type="project" value="InterPro"/>
</dbReference>
<feature type="region of interest" description="Disordered" evidence="5">
    <location>
        <begin position="332"/>
        <end position="393"/>
    </location>
</feature>
<proteinExistence type="predicted"/>
<feature type="transmembrane region" description="Helical" evidence="6">
    <location>
        <begin position="554"/>
        <end position="577"/>
    </location>
</feature>
<feature type="compositionally biased region" description="Basic and acidic residues" evidence="5">
    <location>
        <begin position="346"/>
        <end position="361"/>
    </location>
</feature>
<dbReference type="Pfam" id="PF07690">
    <property type="entry name" value="MFS_1"/>
    <property type="match status" value="1"/>
</dbReference>
<keyword evidence="9" id="KW-1185">Reference proteome</keyword>
<evidence type="ECO:0000256" key="6">
    <source>
        <dbReference type="SAM" id="Phobius"/>
    </source>
</evidence>
<keyword evidence="4 6" id="KW-0472">Membrane</keyword>
<dbReference type="InterPro" id="IPR008922">
    <property type="entry name" value="Di-copper_centre_dom_sf"/>
</dbReference>
<evidence type="ECO:0000256" key="4">
    <source>
        <dbReference type="ARBA" id="ARBA00023136"/>
    </source>
</evidence>
<feature type="transmembrane region" description="Helical" evidence="6">
    <location>
        <begin position="583"/>
        <end position="602"/>
    </location>
</feature>
<dbReference type="AlphaFoldDB" id="A0A9P8S5Z4"/>
<feature type="transmembrane region" description="Helical" evidence="6">
    <location>
        <begin position="728"/>
        <end position="746"/>
    </location>
</feature>
<evidence type="ECO:0000256" key="3">
    <source>
        <dbReference type="ARBA" id="ARBA00022989"/>
    </source>
</evidence>
<feature type="transmembrane region" description="Helical" evidence="6">
    <location>
        <begin position="752"/>
        <end position="774"/>
    </location>
</feature>
<organism evidence="8 9">
    <name type="scientific">Metarhizium humberi</name>
    <dbReference type="NCBI Taxonomy" id="2596975"/>
    <lineage>
        <taxon>Eukaryota</taxon>
        <taxon>Fungi</taxon>
        <taxon>Dikarya</taxon>
        <taxon>Ascomycota</taxon>
        <taxon>Pezizomycotina</taxon>
        <taxon>Sordariomycetes</taxon>
        <taxon>Hypocreomycetidae</taxon>
        <taxon>Hypocreales</taxon>
        <taxon>Clavicipitaceae</taxon>
        <taxon>Metarhizium</taxon>
    </lineage>
</organism>
<dbReference type="InterPro" id="IPR002227">
    <property type="entry name" value="Tyrosinase_Cu-bd"/>
</dbReference>
<evidence type="ECO:0000256" key="5">
    <source>
        <dbReference type="SAM" id="MobiDB-lite"/>
    </source>
</evidence>
<feature type="transmembrane region" description="Helical" evidence="6">
    <location>
        <begin position="519"/>
        <end position="542"/>
    </location>
</feature>
<reference evidence="8 9" key="1">
    <citation type="submission" date="2020-07" db="EMBL/GenBank/DDBJ databases">
        <title>Metarhizium humberi genome.</title>
        <authorList>
            <person name="Lysoe E."/>
        </authorList>
    </citation>
    <scope>NUCLEOTIDE SEQUENCE [LARGE SCALE GENOMIC DNA]</scope>
    <source>
        <strain evidence="8 9">ESALQ1638</strain>
    </source>
</reference>
<dbReference type="Gene3D" id="1.10.1280.10">
    <property type="entry name" value="Di-copper center containing domain from catechol oxidase"/>
    <property type="match status" value="1"/>
</dbReference>
<feature type="transmembrane region" description="Helical" evidence="6">
    <location>
        <begin position="487"/>
        <end position="513"/>
    </location>
</feature>
<feature type="transmembrane region" description="Helical" evidence="6">
    <location>
        <begin position="688"/>
        <end position="707"/>
    </location>
</feature>
<dbReference type="InterPro" id="IPR036259">
    <property type="entry name" value="MFS_trans_sf"/>
</dbReference>
<feature type="transmembrane region" description="Helical" evidence="6">
    <location>
        <begin position="818"/>
        <end position="843"/>
    </location>
</feature>
<dbReference type="Gene3D" id="1.20.1250.20">
    <property type="entry name" value="MFS general substrate transporter like domains"/>
    <property type="match status" value="2"/>
</dbReference>
<dbReference type="Pfam" id="PF00264">
    <property type="entry name" value="Tyrosinase"/>
    <property type="match status" value="1"/>
</dbReference>
<dbReference type="PANTHER" id="PTHR23507:SF1">
    <property type="entry name" value="FI18259P1-RELATED"/>
    <property type="match status" value="1"/>
</dbReference>
<comment type="subcellular location">
    <subcellularLocation>
        <location evidence="1">Membrane</location>
        <topology evidence="1">Multi-pass membrane protein</topology>
    </subcellularLocation>
</comment>
<dbReference type="Proteomes" id="UP000764110">
    <property type="component" value="Unassembled WGS sequence"/>
</dbReference>
<evidence type="ECO:0000313" key="9">
    <source>
        <dbReference type="Proteomes" id="UP000764110"/>
    </source>
</evidence>
<sequence length="866" mass="94126">MVHAALTVDSSLRARLRPFFLCLFAIVSLGFVVWVVLAPIEERPAKQAACTSPPIRREWRALTLTEKHDFIRAIQCISKTPSARDGNLTIYDDIAVLHGGIGSWFIGKILKDRCHYRGSMPYWDWSLDWMNLANSSIWDHATGFGGDGDKDGPETVGEGRCVTDGPFTELRPVIYNHTRKVHCLSRGFRDGGTKGRLSGEKFSPENVGSILRLGNYTDFLQRVERDLHNTLHTSINGDFKAMTAANDTERAMVVFLAMDDRSSASQLGLPVSVGLRPFASMAKDYIRQMVYLAAAPGIPIYPCAAKYLYSCEDDIFRKQECTLQTLCLPRGTISQTPEHPSPTMARLDDRLAPPDIRRSADLTDNEQQPLIKTDSHSNNDDAQAQAPHGRRSAFRPSSAVTACFALNILLEVGLYLIAIPMNQVLEGIICHNVSPAAPGPSDARCKDTTVQSELSFIRGWQVTFDTIPGLVTAVPYGIMADAYGRELVLGLSVLGGAMAGSFTVLVCSLPSVFSPRLVWLGSAFALVGGGAPVFNAVTFAIVSGVVSERKRSVVFLYIAAAVLGSQLVASPLVYVLINVDTWLPVYCGLGCLWLATAVVFFIPRMMLASGPVLEHVKTEEAQESRAQAQTARHHRLMRVAKAAVWFARGNVLVVVLLLTFLVTSLGRLAQEIILQYITKRYGWSWSEAGLVLSLHAFFTLTLLTVILPVASQALARKTTLATQSRTLWLARISVSMSTLGAFTMGLSETVGLMAVGLALFALGNGYPPLLRSLLASIVDKRHVNTMYTIMSVFESMGSIVAGPLLAASFRLGMNMDGAWIGLPFLMTGCLFGSAAVAVVAINVSSVEREASKASEASDGIKVHDCQ</sequence>
<evidence type="ECO:0000313" key="8">
    <source>
        <dbReference type="EMBL" id="KAH0596116.1"/>
    </source>
</evidence>
<comment type="caution">
    <text evidence="8">The sequence shown here is derived from an EMBL/GenBank/DDBJ whole genome shotgun (WGS) entry which is preliminary data.</text>
</comment>
<accession>A0A9P8S5Z4</accession>
<dbReference type="GO" id="GO:0016020">
    <property type="term" value="C:membrane"/>
    <property type="evidence" value="ECO:0007669"/>
    <property type="project" value="UniProtKB-SubCell"/>
</dbReference>
<dbReference type="GO" id="GO:0022857">
    <property type="term" value="F:transmembrane transporter activity"/>
    <property type="evidence" value="ECO:0007669"/>
    <property type="project" value="InterPro"/>
</dbReference>
<evidence type="ECO:0000256" key="1">
    <source>
        <dbReference type="ARBA" id="ARBA00004141"/>
    </source>
</evidence>
<keyword evidence="3 6" id="KW-1133">Transmembrane helix</keyword>
<feature type="transmembrane region" description="Helical" evidence="6">
    <location>
        <begin position="786"/>
        <end position="806"/>
    </location>
</feature>
<evidence type="ECO:0000259" key="7">
    <source>
        <dbReference type="Pfam" id="PF00264"/>
    </source>
</evidence>